<sequence length="137" mass="15804">MNTYRITQRKKIYIRPYGERSWVFSKAWLSLPRCLCYYKFQNIFIPLTSTLTDCAFLFLQCGVVNQPSSLVVSIPCPKVDIYCFIVPTASFYCLQLPRTSQFLFHPCSILTPAVICDLSSRLTHVKSQFNVPTCKLN</sequence>
<name>A0ABV0YDI7_9TELE</name>
<gene>
    <name evidence="1" type="ORF">AMECASPLE_014550</name>
</gene>
<proteinExistence type="predicted"/>
<dbReference type="Proteomes" id="UP001469553">
    <property type="component" value="Unassembled WGS sequence"/>
</dbReference>
<evidence type="ECO:0000313" key="1">
    <source>
        <dbReference type="EMBL" id="MEQ2291571.1"/>
    </source>
</evidence>
<protein>
    <submittedName>
        <fullName evidence="1">Uncharacterized protein</fullName>
    </submittedName>
</protein>
<organism evidence="1 2">
    <name type="scientific">Ameca splendens</name>
    <dbReference type="NCBI Taxonomy" id="208324"/>
    <lineage>
        <taxon>Eukaryota</taxon>
        <taxon>Metazoa</taxon>
        <taxon>Chordata</taxon>
        <taxon>Craniata</taxon>
        <taxon>Vertebrata</taxon>
        <taxon>Euteleostomi</taxon>
        <taxon>Actinopterygii</taxon>
        <taxon>Neopterygii</taxon>
        <taxon>Teleostei</taxon>
        <taxon>Neoteleostei</taxon>
        <taxon>Acanthomorphata</taxon>
        <taxon>Ovalentaria</taxon>
        <taxon>Atherinomorphae</taxon>
        <taxon>Cyprinodontiformes</taxon>
        <taxon>Goodeidae</taxon>
        <taxon>Ameca</taxon>
    </lineage>
</organism>
<keyword evidence="2" id="KW-1185">Reference proteome</keyword>
<evidence type="ECO:0000313" key="2">
    <source>
        <dbReference type="Proteomes" id="UP001469553"/>
    </source>
</evidence>
<reference evidence="1 2" key="1">
    <citation type="submission" date="2021-06" db="EMBL/GenBank/DDBJ databases">
        <authorList>
            <person name="Palmer J.M."/>
        </authorList>
    </citation>
    <scope>NUCLEOTIDE SEQUENCE [LARGE SCALE GENOMIC DNA]</scope>
    <source>
        <strain evidence="1 2">AS_MEX2019</strain>
        <tissue evidence="1">Muscle</tissue>
    </source>
</reference>
<accession>A0ABV0YDI7</accession>
<dbReference type="EMBL" id="JAHRIP010029207">
    <property type="protein sequence ID" value="MEQ2291571.1"/>
    <property type="molecule type" value="Genomic_DNA"/>
</dbReference>
<comment type="caution">
    <text evidence="1">The sequence shown here is derived from an EMBL/GenBank/DDBJ whole genome shotgun (WGS) entry which is preliminary data.</text>
</comment>